<organism evidence="2 3">
    <name type="scientific">Gonapodya prolifera (strain JEL478)</name>
    <name type="common">Monoblepharis prolifera</name>
    <dbReference type="NCBI Taxonomy" id="1344416"/>
    <lineage>
        <taxon>Eukaryota</taxon>
        <taxon>Fungi</taxon>
        <taxon>Fungi incertae sedis</taxon>
        <taxon>Chytridiomycota</taxon>
        <taxon>Chytridiomycota incertae sedis</taxon>
        <taxon>Monoblepharidomycetes</taxon>
        <taxon>Monoblepharidales</taxon>
        <taxon>Gonapodyaceae</taxon>
        <taxon>Gonapodya</taxon>
    </lineage>
</organism>
<dbReference type="EMBL" id="KQ965742">
    <property type="protein sequence ID" value="KXS18418.1"/>
    <property type="molecule type" value="Genomic_DNA"/>
</dbReference>
<reference evidence="2 3" key="1">
    <citation type="journal article" date="2015" name="Genome Biol. Evol.">
        <title>Phylogenomic analyses indicate that early fungi evolved digesting cell walls of algal ancestors of land plants.</title>
        <authorList>
            <person name="Chang Y."/>
            <person name="Wang S."/>
            <person name="Sekimoto S."/>
            <person name="Aerts A.L."/>
            <person name="Choi C."/>
            <person name="Clum A."/>
            <person name="LaButti K.M."/>
            <person name="Lindquist E.A."/>
            <person name="Yee Ngan C."/>
            <person name="Ohm R.A."/>
            <person name="Salamov A.A."/>
            <person name="Grigoriev I.V."/>
            <person name="Spatafora J.W."/>
            <person name="Berbee M.L."/>
        </authorList>
    </citation>
    <scope>NUCLEOTIDE SEQUENCE [LARGE SCALE GENOMIC DNA]</scope>
    <source>
        <strain evidence="2 3">JEL478</strain>
    </source>
</reference>
<gene>
    <name evidence="2" type="ORF">M427DRAFT_210162</name>
</gene>
<feature type="region of interest" description="Disordered" evidence="1">
    <location>
        <begin position="99"/>
        <end position="137"/>
    </location>
</feature>
<proteinExistence type="predicted"/>
<evidence type="ECO:0000313" key="2">
    <source>
        <dbReference type="EMBL" id="KXS18418.1"/>
    </source>
</evidence>
<dbReference type="AlphaFoldDB" id="A0A139ANW5"/>
<name>A0A139ANW5_GONPJ</name>
<keyword evidence="3" id="KW-1185">Reference proteome</keyword>
<sequence length="166" mass="18489">MLHSRIDSPGLDRQDVSSPLHNVQASTIFISSSTRIPALERPPKVTNSDWFLFDVGSNGSLSAEGRSAARSIPNRTGFVSFVPKLRSVIHRQRTKLSRSTGCSGDWKKHSRLRQPFGGRSNHPRSKEKCEETSNFNDRTPQKTLTCALGAAMHFDSWTPLLDRLDG</sequence>
<evidence type="ECO:0000256" key="1">
    <source>
        <dbReference type="SAM" id="MobiDB-lite"/>
    </source>
</evidence>
<protein>
    <submittedName>
        <fullName evidence="2">Uncharacterized protein</fullName>
    </submittedName>
</protein>
<dbReference type="Proteomes" id="UP000070544">
    <property type="component" value="Unassembled WGS sequence"/>
</dbReference>
<accession>A0A139ANW5</accession>
<evidence type="ECO:0000313" key="3">
    <source>
        <dbReference type="Proteomes" id="UP000070544"/>
    </source>
</evidence>